<evidence type="ECO:0000313" key="2">
    <source>
        <dbReference type="EMBL" id="MBY23803.1"/>
    </source>
</evidence>
<sequence length="134" mass="15263">MSIATDILLYQSKILEALNDRVQLDSIYTDFQKAFDKVQHNLLLSKISCFDIYGTFFNWLGSYLNSRTQAVKVSHYISNYFLVSSGVPQGSHLGPLLFLIFINDLPSIFDESVDILLFADDAKIFSILLLQQML</sequence>
<dbReference type="SUPFAM" id="SSF56672">
    <property type="entry name" value="DNA/RNA polymerases"/>
    <property type="match status" value="1"/>
</dbReference>
<dbReference type="PANTHER" id="PTHR33332">
    <property type="entry name" value="REVERSE TRANSCRIPTASE DOMAIN-CONTAINING PROTEIN"/>
    <property type="match status" value="1"/>
</dbReference>
<dbReference type="GO" id="GO:0003964">
    <property type="term" value="F:RNA-directed DNA polymerase activity"/>
    <property type="evidence" value="ECO:0007669"/>
    <property type="project" value="UniProtKB-KW"/>
</dbReference>
<keyword evidence="2" id="KW-0695">RNA-directed DNA polymerase</keyword>
<dbReference type="AlphaFoldDB" id="A0A2S2P2W4"/>
<evidence type="ECO:0000259" key="1">
    <source>
        <dbReference type="PROSITE" id="PS50878"/>
    </source>
</evidence>
<accession>A0A2S2P2W4</accession>
<proteinExistence type="predicted"/>
<protein>
    <submittedName>
        <fullName evidence="2">Putative RNA-directed DNA polymerase</fullName>
    </submittedName>
</protein>
<organism evidence="2">
    <name type="scientific">Schizaphis graminum</name>
    <name type="common">Green bug aphid</name>
    <dbReference type="NCBI Taxonomy" id="13262"/>
    <lineage>
        <taxon>Eukaryota</taxon>
        <taxon>Metazoa</taxon>
        <taxon>Ecdysozoa</taxon>
        <taxon>Arthropoda</taxon>
        <taxon>Hexapoda</taxon>
        <taxon>Insecta</taxon>
        <taxon>Pterygota</taxon>
        <taxon>Neoptera</taxon>
        <taxon>Paraneoptera</taxon>
        <taxon>Hemiptera</taxon>
        <taxon>Sternorrhyncha</taxon>
        <taxon>Aphidomorpha</taxon>
        <taxon>Aphidoidea</taxon>
        <taxon>Aphididae</taxon>
        <taxon>Aphidini</taxon>
        <taxon>Schizaphis</taxon>
    </lineage>
</organism>
<keyword evidence="2" id="KW-0548">Nucleotidyltransferase</keyword>
<name>A0A2S2P2W4_SCHGA</name>
<dbReference type="EMBL" id="GGMR01011184">
    <property type="protein sequence ID" value="MBY23803.1"/>
    <property type="molecule type" value="Transcribed_RNA"/>
</dbReference>
<dbReference type="Pfam" id="PF00078">
    <property type="entry name" value="RVT_1"/>
    <property type="match status" value="1"/>
</dbReference>
<feature type="domain" description="Reverse transcriptase" evidence="1">
    <location>
        <begin position="1"/>
        <end position="134"/>
    </location>
</feature>
<dbReference type="InterPro" id="IPR000477">
    <property type="entry name" value="RT_dom"/>
</dbReference>
<dbReference type="InterPro" id="IPR043502">
    <property type="entry name" value="DNA/RNA_pol_sf"/>
</dbReference>
<keyword evidence="2" id="KW-0808">Transferase</keyword>
<dbReference type="PROSITE" id="PS50878">
    <property type="entry name" value="RT_POL"/>
    <property type="match status" value="1"/>
</dbReference>
<reference evidence="2" key="1">
    <citation type="submission" date="2018-04" db="EMBL/GenBank/DDBJ databases">
        <title>Transcriptome of Schizaphis graminum biotype I.</title>
        <authorList>
            <person name="Scully E.D."/>
            <person name="Geib S.M."/>
            <person name="Palmer N.A."/>
            <person name="Koch K."/>
            <person name="Bradshaw J."/>
            <person name="Heng-Moss T."/>
            <person name="Sarath G."/>
        </authorList>
    </citation>
    <scope>NUCLEOTIDE SEQUENCE</scope>
</reference>
<gene>
    <name evidence="2" type="primary">RTase_24</name>
    <name evidence="2" type="ORF">g.6955</name>
</gene>